<proteinExistence type="predicted"/>
<feature type="region of interest" description="Disordered" evidence="1">
    <location>
        <begin position="127"/>
        <end position="154"/>
    </location>
</feature>
<protein>
    <submittedName>
        <fullName evidence="2">Uncharacterized protein</fullName>
    </submittedName>
</protein>
<dbReference type="OrthoDB" id="8888155at2"/>
<dbReference type="EMBL" id="RKQL01000001">
    <property type="protein sequence ID" value="RPE72672.1"/>
    <property type="molecule type" value="Genomic_DNA"/>
</dbReference>
<reference evidence="2 3" key="1">
    <citation type="submission" date="2018-11" db="EMBL/GenBank/DDBJ databases">
        <title>Genomic Encyclopedia of Type Strains, Phase IV (KMG-IV): sequencing the most valuable type-strain genomes for metagenomic binning, comparative biology and taxonomic classification.</title>
        <authorList>
            <person name="Goeker M."/>
        </authorList>
    </citation>
    <scope>NUCLEOTIDE SEQUENCE [LARGE SCALE GENOMIC DNA]</scope>
    <source>
        <strain evidence="2 3">DSM 101684</strain>
    </source>
</reference>
<dbReference type="RefSeq" id="WP_124219821.1">
    <property type="nucleotide sequence ID" value="NZ_RKQL01000001.1"/>
</dbReference>
<organism evidence="2 3">
    <name type="scientific">Tibeticola sediminis</name>
    <dbReference type="NCBI Taxonomy" id="1917811"/>
    <lineage>
        <taxon>Bacteria</taxon>
        <taxon>Pseudomonadati</taxon>
        <taxon>Pseudomonadota</taxon>
        <taxon>Betaproteobacteria</taxon>
        <taxon>Burkholderiales</taxon>
        <taxon>Comamonadaceae</taxon>
        <taxon>Tibeticola</taxon>
    </lineage>
</organism>
<evidence type="ECO:0000313" key="3">
    <source>
        <dbReference type="Proteomes" id="UP000272193"/>
    </source>
</evidence>
<accession>A0A3N4UPW7</accession>
<keyword evidence="3" id="KW-1185">Reference proteome</keyword>
<sequence length="287" mass="30153">MKVAYIGLGPQEAAALAFLVEREFKGSCIQVPQPESGARVEADVWVMDLLALGLPHHTPQGQAQLERWLQLRPAVALVPASDTSWAAAWAQPVGSARPIVALRRPYGAEAMRAALARAMSLAAADAAPSRSVESRPEPPRPAAPLPTAAAPASVAALSPADEASSVSEAQRMLDAAAREPGRALLRRMAGAIGSGSAFEMHFTVQHRVVVDPGAAWVAGNTPMSVVQRVSRSDALASVVSLRTIDSAQAEARVRQLRLDLMPLEDFVGALLAPPEARPQRAEQGAVA</sequence>
<dbReference type="Proteomes" id="UP000272193">
    <property type="component" value="Unassembled WGS sequence"/>
</dbReference>
<dbReference type="AlphaFoldDB" id="A0A3N4UPW7"/>
<gene>
    <name evidence="2" type="ORF">EDC62_0374</name>
</gene>
<comment type="caution">
    <text evidence="2">The sequence shown here is derived from an EMBL/GenBank/DDBJ whole genome shotgun (WGS) entry which is preliminary data.</text>
</comment>
<name>A0A3N4UPW7_9BURK</name>
<feature type="compositionally biased region" description="Low complexity" evidence="1">
    <location>
        <begin position="145"/>
        <end position="154"/>
    </location>
</feature>
<evidence type="ECO:0000256" key="1">
    <source>
        <dbReference type="SAM" id="MobiDB-lite"/>
    </source>
</evidence>
<evidence type="ECO:0000313" key="2">
    <source>
        <dbReference type="EMBL" id="RPE72672.1"/>
    </source>
</evidence>